<dbReference type="PANTHER" id="PTHR30136">
    <property type="entry name" value="HELIX-TURN-HELIX TRANSCRIPTIONAL REGULATOR, ICLR FAMILY"/>
    <property type="match status" value="1"/>
</dbReference>
<dbReference type="InterPro" id="IPR036388">
    <property type="entry name" value="WH-like_DNA-bd_sf"/>
</dbReference>
<comment type="caution">
    <text evidence="6">The sequence shown here is derived from an EMBL/GenBank/DDBJ whole genome shotgun (WGS) entry which is preliminary data.</text>
</comment>
<dbReference type="Gene3D" id="3.30.450.40">
    <property type="match status" value="1"/>
</dbReference>
<feature type="domain" description="IclR-ED" evidence="5">
    <location>
        <begin position="80"/>
        <end position="261"/>
    </location>
</feature>
<dbReference type="AlphaFoldDB" id="A0AA91DP45"/>
<dbReference type="Proteomes" id="UP000077852">
    <property type="component" value="Unassembled WGS sequence"/>
</dbReference>
<sequence length="277" mass="29537">MAEKQSPQGESTRTGTQSIERVVGMLRVVASRGRRGMRIGEIAATSGLPQSTCARMLARLEIEGLVDRDVATRKYFLGPLLHELGLLARPRYRLSDLCDGALHRLADVTQDTLYLSERSGMEAVCTNRALGDFPIKAMPLDIGIRRPLGVGAGGLSMLCAMPEAEAEAIIQANGHRYEKFASFTADFLREAVARGRAQGYAFLDSAVTPGTGAIGMAFPKGNPVGAISIAAISGRLGADRREDMARELRREVRKIEASMLGTAGSATAASDEGVEGD</sequence>
<dbReference type="InterPro" id="IPR029016">
    <property type="entry name" value="GAF-like_dom_sf"/>
</dbReference>
<dbReference type="PROSITE" id="PS51077">
    <property type="entry name" value="HTH_ICLR"/>
    <property type="match status" value="1"/>
</dbReference>
<evidence type="ECO:0000256" key="3">
    <source>
        <dbReference type="ARBA" id="ARBA00023163"/>
    </source>
</evidence>
<feature type="domain" description="HTH iclR-type" evidence="4">
    <location>
        <begin position="16"/>
        <end position="79"/>
    </location>
</feature>
<dbReference type="RefSeq" id="WP_081267652.1">
    <property type="nucleotide sequence ID" value="NZ_LVHG01000037.1"/>
</dbReference>
<evidence type="ECO:0000313" key="6">
    <source>
        <dbReference type="EMBL" id="OAK64529.1"/>
    </source>
</evidence>
<accession>A0AA91DP45</accession>
<protein>
    <submittedName>
        <fullName evidence="6">Transcriptional regulator</fullName>
    </submittedName>
</protein>
<dbReference type="GO" id="GO:0003700">
    <property type="term" value="F:DNA-binding transcription factor activity"/>
    <property type="evidence" value="ECO:0007669"/>
    <property type="project" value="TreeGrafter"/>
</dbReference>
<dbReference type="Gene3D" id="1.10.10.10">
    <property type="entry name" value="Winged helix-like DNA-binding domain superfamily/Winged helix DNA-binding domain"/>
    <property type="match status" value="1"/>
</dbReference>
<name>A0AA91DP45_VARPD</name>
<dbReference type="PANTHER" id="PTHR30136:SF39">
    <property type="entry name" value="TRANSCRIPTIONAL REGULATORY PROTEIN"/>
    <property type="match status" value="1"/>
</dbReference>
<dbReference type="SMART" id="SM00346">
    <property type="entry name" value="HTH_ICLR"/>
    <property type="match status" value="1"/>
</dbReference>
<evidence type="ECO:0000256" key="1">
    <source>
        <dbReference type="ARBA" id="ARBA00023015"/>
    </source>
</evidence>
<dbReference type="GO" id="GO:0003677">
    <property type="term" value="F:DNA binding"/>
    <property type="evidence" value="ECO:0007669"/>
    <property type="project" value="UniProtKB-KW"/>
</dbReference>
<dbReference type="Pfam" id="PF01614">
    <property type="entry name" value="IclR_C"/>
    <property type="match status" value="1"/>
</dbReference>
<dbReference type="InterPro" id="IPR005471">
    <property type="entry name" value="Tscrpt_reg_IclR_N"/>
</dbReference>
<dbReference type="PROSITE" id="PS51078">
    <property type="entry name" value="ICLR_ED"/>
    <property type="match status" value="1"/>
</dbReference>
<dbReference type="InterPro" id="IPR050707">
    <property type="entry name" value="HTH_MetabolicPath_Reg"/>
</dbReference>
<evidence type="ECO:0000259" key="4">
    <source>
        <dbReference type="PROSITE" id="PS51077"/>
    </source>
</evidence>
<keyword evidence="1" id="KW-0805">Transcription regulation</keyword>
<dbReference type="InterPro" id="IPR014757">
    <property type="entry name" value="Tscrpt_reg_IclR_C"/>
</dbReference>
<dbReference type="SUPFAM" id="SSF55781">
    <property type="entry name" value="GAF domain-like"/>
    <property type="match status" value="1"/>
</dbReference>
<evidence type="ECO:0000256" key="2">
    <source>
        <dbReference type="ARBA" id="ARBA00023125"/>
    </source>
</evidence>
<reference evidence="6 7" key="1">
    <citation type="submission" date="2016-03" db="EMBL/GenBank/DDBJ databases">
        <title>Genome sequence of Variovorax paradoxus KB5.</title>
        <authorList>
            <person name="Jeong H."/>
            <person name="Hong C.E."/>
            <person name="Jo S.H."/>
            <person name="Park J.M."/>
        </authorList>
    </citation>
    <scope>NUCLEOTIDE SEQUENCE [LARGE SCALE GENOMIC DNA]</scope>
    <source>
        <strain evidence="6 7">KB5</strain>
    </source>
</reference>
<gene>
    <name evidence="6" type="ORF">A3K87_14145</name>
</gene>
<dbReference type="InterPro" id="IPR036390">
    <property type="entry name" value="WH_DNA-bd_sf"/>
</dbReference>
<evidence type="ECO:0000313" key="7">
    <source>
        <dbReference type="Proteomes" id="UP000077852"/>
    </source>
</evidence>
<dbReference type="EMBL" id="LVHG01000037">
    <property type="protein sequence ID" value="OAK64529.1"/>
    <property type="molecule type" value="Genomic_DNA"/>
</dbReference>
<proteinExistence type="predicted"/>
<dbReference type="GO" id="GO:0045892">
    <property type="term" value="P:negative regulation of DNA-templated transcription"/>
    <property type="evidence" value="ECO:0007669"/>
    <property type="project" value="TreeGrafter"/>
</dbReference>
<dbReference type="SUPFAM" id="SSF46785">
    <property type="entry name" value="Winged helix' DNA-binding domain"/>
    <property type="match status" value="1"/>
</dbReference>
<keyword evidence="2" id="KW-0238">DNA-binding</keyword>
<keyword evidence="3" id="KW-0804">Transcription</keyword>
<organism evidence="6 7">
    <name type="scientific">Variovorax paradoxus</name>
    <dbReference type="NCBI Taxonomy" id="34073"/>
    <lineage>
        <taxon>Bacteria</taxon>
        <taxon>Pseudomonadati</taxon>
        <taxon>Pseudomonadota</taxon>
        <taxon>Betaproteobacteria</taxon>
        <taxon>Burkholderiales</taxon>
        <taxon>Comamonadaceae</taxon>
        <taxon>Variovorax</taxon>
    </lineage>
</organism>
<evidence type="ECO:0000259" key="5">
    <source>
        <dbReference type="PROSITE" id="PS51078"/>
    </source>
</evidence>
<dbReference type="Pfam" id="PF09339">
    <property type="entry name" value="HTH_IclR"/>
    <property type="match status" value="1"/>
</dbReference>